<feature type="compositionally biased region" description="Basic and acidic residues" evidence="1">
    <location>
        <begin position="8"/>
        <end position="32"/>
    </location>
</feature>
<gene>
    <name evidence="2" type="ORF">VitviT2T_010419</name>
</gene>
<protein>
    <recommendedName>
        <fullName evidence="4">Retrotransposon gag protein</fullName>
    </recommendedName>
</protein>
<evidence type="ECO:0000313" key="2">
    <source>
        <dbReference type="EMBL" id="WJZ91338.1"/>
    </source>
</evidence>
<dbReference type="PANTHER" id="PTHR33437">
    <property type="entry name" value="OS06G0361200 PROTEIN"/>
    <property type="match status" value="1"/>
</dbReference>
<name>A0ABY9C7N2_VITVI</name>
<evidence type="ECO:0000256" key="1">
    <source>
        <dbReference type="SAM" id="MobiDB-lite"/>
    </source>
</evidence>
<feature type="region of interest" description="Disordered" evidence="1">
    <location>
        <begin position="1"/>
        <end position="32"/>
    </location>
</feature>
<sequence>MELSIANHDAKNDLIIDQQRERHNGKANDKNSIKPFQESMTVNATPIKISARDKKKEVKEARLTQENERCRFTLKELEENKYPFPDSDVSSMLEDLLQKKVIELPECKRPEEMGHVNDPNYCHYHRIISHPVEKCFILKDLIMKLVKQGRIHLDLDEVVESNHATVTFGSLDLVSLHVPLKKLGARANTIQCESLKPKQTQVSC</sequence>
<evidence type="ECO:0000313" key="3">
    <source>
        <dbReference type="Proteomes" id="UP001227230"/>
    </source>
</evidence>
<dbReference type="PANTHER" id="PTHR33437:SF2">
    <property type="entry name" value="OS06G0361200 PROTEIN"/>
    <property type="match status" value="1"/>
</dbReference>
<keyword evidence="3" id="KW-1185">Reference proteome</keyword>
<dbReference type="EMBL" id="CP126654">
    <property type="protein sequence ID" value="WJZ91338.1"/>
    <property type="molecule type" value="Genomic_DNA"/>
</dbReference>
<dbReference type="Proteomes" id="UP001227230">
    <property type="component" value="Chromosome 7"/>
</dbReference>
<reference evidence="2 3" key="1">
    <citation type="journal article" date="2023" name="Hortic Res">
        <title>The complete reference genome for grapevine (Vitis vinifera L.) genetics and breeding.</title>
        <authorList>
            <person name="Shi X."/>
            <person name="Cao S."/>
            <person name="Wang X."/>
            <person name="Huang S."/>
            <person name="Wang Y."/>
            <person name="Liu Z."/>
            <person name="Liu W."/>
            <person name="Leng X."/>
            <person name="Peng Y."/>
            <person name="Wang N."/>
            <person name="Wang Y."/>
            <person name="Ma Z."/>
            <person name="Xu X."/>
            <person name="Zhang F."/>
            <person name="Xue H."/>
            <person name="Zhong H."/>
            <person name="Wang Y."/>
            <person name="Zhang K."/>
            <person name="Velt A."/>
            <person name="Avia K."/>
            <person name="Holtgrawe D."/>
            <person name="Grimplet J."/>
            <person name="Matus J.T."/>
            <person name="Ware D."/>
            <person name="Wu X."/>
            <person name="Wang H."/>
            <person name="Liu C."/>
            <person name="Fang Y."/>
            <person name="Rustenholz C."/>
            <person name="Cheng Z."/>
            <person name="Xiao H."/>
            <person name="Zhou Y."/>
        </authorList>
    </citation>
    <scope>NUCLEOTIDE SEQUENCE [LARGE SCALE GENOMIC DNA]</scope>
    <source>
        <strain evidence="3">cv. Pinot noir / PN40024</strain>
        <tissue evidence="2">Leaf</tissue>
    </source>
</reference>
<organism evidence="2 3">
    <name type="scientific">Vitis vinifera</name>
    <name type="common">Grape</name>
    <dbReference type="NCBI Taxonomy" id="29760"/>
    <lineage>
        <taxon>Eukaryota</taxon>
        <taxon>Viridiplantae</taxon>
        <taxon>Streptophyta</taxon>
        <taxon>Embryophyta</taxon>
        <taxon>Tracheophyta</taxon>
        <taxon>Spermatophyta</taxon>
        <taxon>Magnoliopsida</taxon>
        <taxon>eudicotyledons</taxon>
        <taxon>Gunneridae</taxon>
        <taxon>Pentapetalae</taxon>
        <taxon>rosids</taxon>
        <taxon>Vitales</taxon>
        <taxon>Vitaceae</taxon>
        <taxon>Viteae</taxon>
        <taxon>Vitis</taxon>
    </lineage>
</organism>
<proteinExistence type="predicted"/>
<evidence type="ECO:0008006" key="4">
    <source>
        <dbReference type="Google" id="ProtNLM"/>
    </source>
</evidence>
<accession>A0ABY9C7N2</accession>